<organism evidence="1 2">
    <name type="scientific">Streptomyces polygonati</name>
    <dbReference type="NCBI Taxonomy" id="1617087"/>
    <lineage>
        <taxon>Bacteria</taxon>
        <taxon>Bacillati</taxon>
        <taxon>Actinomycetota</taxon>
        <taxon>Actinomycetes</taxon>
        <taxon>Kitasatosporales</taxon>
        <taxon>Streptomycetaceae</taxon>
        <taxon>Streptomyces</taxon>
    </lineage>
</organism>
<name>A0ABV8HVI2_9ACTN</name>
<accession>A0ABV8HVI2</accession>
<sequence>MAQTVPVSASALPCWTSFDPPAPHGAPMYQYYLNCGSATVTVCSVYIAPNGQLFQAGGPVTVKPTYYAWWYINPTEVTGRYTTAFCT</sequence>
<dbReference type="RefSeq" id="WP_386437128.1">
    <property type="nucleotide sequence ID" value="NZ_JBHSBB010000034.1"/>
</dbReference>
<gene>
    <name evidence="1" type="ORF">ACFO3J_32155</name>
</gene>
<evidence type="ECO:0000313" key="1">
    <source>
        <dbReference type="EMBL" id="MFC4036079.1"/>
    </source>
</evidence>
<dbReference type="EMBL" id="JBHSBB010000034">
    <property type="protein sequence ID" value="MFC4036079.1"/>
    <property type="molecule type" value="Genomic_DNA"/>
</dbReference>
<protein>
    <submittedName>
        <fullName evidence="1">Uncharacterized protein</fullName>
    </submittedName>
</protein>
<comment type="caution">
    <text evidence="1">The sequence shown here is derived from an EMBL/GenBank/DDBJ whole genome shotgun (WGS) entry which is preliminary data.</text>
</comment>
<evidence type="ECO:0000313" key="2">
    <source>
        <dbReference type="Proteomes" id="UP001595765"/>
    </source>
</evidence>
<reference evidence="2" key="1">
    <citation type="journal article" date="2019" name="Int. J. Syst. Evol. Microbiol.">
        <title>The Global Catalogue of Microorganisms (GCM) 10K type strain sequencing project: providing services to taxonomists for standard genome sequencing and annotation.</title>
        <authorList>
            <consortium name="The Broad Institute Genomics Platform"/>
            <consortium name="The Broad Institute Genome Sequencing Center for Infectious Disease"/>
            <person name="Wu L."/>
            <person name="Ma J."/>
        </authorList>
    </citation>
    <scope>NUCLEOTIDE SEQUENCE [LARGE SCALE GENOMIC DNA]</scope>
    <source>
        <strain evidence="2">CGMCC 4.7237</strain>
    </source>
</reference>
<proteinExistence type="predicted"/>
<keyword evidence="2" id="KW-1185">Reference proteome</keyword>
<dbReference type="Proteomes" id="UP001595765">
    <property type="component" value="Unassembled WGS sequence"/>
</dbReference>